<dbReference type="GO" id="GO:0006032">
    <property type="term" value="P:chitin catabolic process"/>
    <property type="evidence" value="ECO:0007669"/>
    <property type="project" value="TreeGrafter"/>
</dbReference>
<evidence type="ECO:0000313" key="4">
    <source>
        <dbReference type="Proteomes" id="UP001321473"/>
    </source>
</evidence>
<evidence type="ECO:0000256" key="1">
    <source>
        <dbReference type="SAM" id="Phobius"/>
    </source>
</evidence>
<name>A0AAQ4ERM8_AMBAM</name>
<dbReference type="Gene3D" id="3.10.50.10">
    <property type="match status" value="1"/>
</dbReference>
<gene>
    <name evidence="3" type="ORF">V5799_029355</name>
</gene>
<evidence type="ECO:0000259" key="2">
    <source>
        <dbReference type="PROSITE" id="PS51910"/>
    </source>
</evidence>
<dbReference type="SUPFAM" id="SSF54556">
    <property type="entry name" value="Chitinase insertion domain"/>
    <property type="match status" value="1"/>
</dbReference>
<dbReference type="Pfam" id="PF00704">
    <property type="entry name" value="Glyco_hydro_18"/>
    <property type="match status" value="1"/>
</dbReference>
<dbReference type="InterPro" id="IPR017853">
    <property type="entry name" value="GH"/>
</dbReference>
<dbReference type="PANTHER" id="PTHR11177">
    <property type="entry name" value="CHITINASE"/>
    <property type="match status" value="1"/>
</dbReference>
<comment type="caution">
    <text evidence="3">The sequence shown here is derived from an EMBL/GenBank/DDBJ whole genome shotgun (WGS) entry which is preliminary data.</text>
</comment>
<dbReference type="GO" id="GO:0008061">
    <property type="term" value="F:chitin binding"/>
    <property type="evidence" value="ECO:0007669"/>
    <property type="project" value="InterPro"/>
</dbReference>
<evidence type="ECO:0000313" key="3">
    <source>
        <dbReference type="EMBL" id="KAK8777298.1"/>
    </source>
</evidence>
<dbReference type="GO" id="GO:0005576">
    <property type="term" value="C:extracellular region"/>
    <property type="evidence" value="ECO:0007669"/>
    <property type="project" value="TreeGrafter"/>
</dbReference>
<keyword evidence="1" id="KW-0812">Transmembrane</keyword>
<dbReference type="GO" id="GO:0004568">
    <property type="term" value="F:chitinase activity"/>
    <property type="evidence" value="ECO:0007669"/>
    <property type="project" value="TreeGrafter"/>
</dbReference>
<dbReference type="InterPro" id="IPR029070">
    <property type="entry name" value="Chitinase_insertion_sf"/>
</dbReference>
<dbReference type="SUPFAM" id="SSF51445">
    <property type="entry name" value="(Trans)glycosidases"/>
    <property type="match status" value="1"/>
</dbReference>
<dbReference type="InterPro" id="IPR050314">
    <property type="entry name" value="Glycosyl_Hydrlase_18"/>
</dbReference>
<feature type="transmembrane region" description="Helical" evidence="1">
    <location>
        <begin position="40"/>
        <end position="65"/>
    </location>
</feature>
<dbReference type="SMART" id="SM00636">
    <property type="entry name" value="Glyco_18"/>
    <property type="match status" value="1"/>
</dbReference>
<accession>A0AAQ4ERM8</accession>
<organism evidence="3 4">
    <name type="scientific">Amblyomma americanum</name>
    <name type="common">Lone star tick</name>
    <dbReference type="NCBI Taxonomy" id="6943"/>
    <lineage>
        <taxon>Eukaryota</taxon>
        <taxon>Metazoa</taxon>
        <taxon>Ecdysozoa</taxon>
        <taxon>Arthropoda</taxon>
        <taxon>Chelicerata</taxon>
        <taxon>Arachnida</taxon>
        <taxon>Acari</taxon>
        <taxon>Parasitiformes</taxon>
        <taxon>Ixodida</taxon>
        <taxon>Ixodoidea</taxon>
        <taxon>Ixodidae</taxon>
        <taxon>Amblyomminae</taxon>
        <taxon>Amblyomma</taxon>
    </lineage>
</organism>
<dbReference type="PROSITE" id="PS51910">
    <property type="entry name" value="GH18_2"/>
    <property type="match status" value="1"/>
</dbReference>
<dbReference type="EMBL" id="JARKHS020011998">
    <property type="protein sequence ID" value="KAK8777298.1"/>
    <property type="molecule type" value="Genomic_DNA"/>
</dbReference>
<protein>
    <recommendedName>
        <fullName evidence="2">GH18 domain-containing protein</fullName>
    </recommendedName>
</protein>
<dbReference type="GO" id="GO:0005975">
    <property type="term" value="P:carbohydrate metabolic process"/>
    <property type="evidence" value="ECO:0007669"/>
    <property type="project" value="InterPro"/>
</dbReference>
<proteinExistence type="predicted"/>
<dbReference type="AlphaFoldDB" id="A0AAQ4ERM8"/>
<keyword evidence="1" id="KW-1133">Transmembrane helix</keyword>
<reference evidence="3 4" key="1">
    <citation type="journal article" date="2023" name="Arcadia Sci">
        <title>De novo assembly of a long-read Amblyomma americanum tick genome.</title>
        <authorList>
            <person name="Chou S."/>
            <person name="Poskanzer K.E."/>
            <person name="Rollins M."/>
            <person name="Thuy-Boun P.S."/>
        </authorList>
    </citation>
    <scope>NUCLEOTIDE SEQUENCE [LARGE SCALE GENOMIC DNA]</scope>
    <source>
        <strain evidence="3">F_SG_1</strain>
        <tissue evidence="3">Salivary glands</tissue>
    </source>
</reference>
<keyword evidence="1" id="KW-0472">Membrane</keyword>
<dbReference type="InterPro" id="IPR001223">
    <property type="entry name" value="Glyco_hydro18_cat"/>
</dbReference>
<dbReference type="Gene3D" id="3.20.20.80">
    <property type="entry name" value="Glycosidases"/>
    <property type="match status" value="1"/>
</dbReference>
<feature type="domain" description="GH18" evidence="2">
    <location>
        <begin position="105"/>
        <end position="468"/>
    </location>
</feature>
<dbReference type="Proteomes" id="UP001321473">
    <property type="component" value="Unassembled WGS sequence"/>
</dbReference>
<dbReference type="InterPro" id="IPR011583">
    <property type="entry name" value="Chitinase_II/V-like_cat"/>
</dbReference>
<keyword evidence="4" id="KW-1185">Reference proteome</keyword>
<sequence>MADHTVSYRQGRFEGLIPLFLPSEEPPRPVPDNTVVHSKLCLALFMVMAVMTVACACAAVVTAAAENFRSPSSPALEGSEQERAVIPNMSAHIAYQKLSEEARRKLVFCFLNTSLPSGSPYPFDVDNVSVSLCDALVYVAVGLDANRSAIRLKNPARDEEALRKLSRLKSAEPATVIAVYACVGGEEGDSPDFKAVISSKKSRLAFIRKGADWVRQRGLDGVVLYWKYPTMASRTNLSTLVNTMRLYFDKEKLRMTVVVPWNVVTRRHGYYVRSLFDRLDVVIFDTHRTVDSSSFPVTTCQSPMRALFRARHHGQVGLTSVVDTLTAATSVHDVLFKAVLSVSLAGVSFTLKHPRLKNHRIGVQAIGPGRPFGNTNLTGMASYYDVVETLLVNRSWTRFLHGYSRCVVAHSHDQWVGFEDRVSLRAKRPILRHTRGLAVWDISMDDFAGDFGPSWPLLREVRDLLESYNSYAVVTDTILLLP</sequence>
<dbReference type="PANTHER" id="PTHR11177:SF317">
    <property type="entry name" value="CHITINASE 12-RELATED"/>
    <property type="match status" value="1"/>
</dbReference>